<accession>A0A1I7U8P6</accession>
<feature type="coiled-coil region" evidence="2">
    <location>
        <begin position="319"/>
        <end position="350"/>
    </location>
</feature>
<dbReference type="GO" id="GO:0005634">
    <property type="term" value="C:nucleus"/>
    <property type="evidence" value="ECO:0007669"/>
    <property type="project" value="TreeGrafter"/>
</dbReference>
<evidence type="ECO:0000256" key="2">
    <source>
        <dbReference type="SAM" id="Coils"/>
    </source>
</evidence>
<sequence>MIEGVLGQAKSRLDKVKYNASQHEKRISDTQRLLLAAEVKLEAATDEVNGHDAFMMRLKDVERKQNEEAKEQRIEEDSIQRKAYELKQLEIKRQAVDTSSDENHRQRMSVLANMSSDAAKAYHFYLKHKQEFKGKVYVPIMDIVFKSPDAIRLAENSISARDQAIFLCTNREDELRLVKNNPWRISTSVVSVEKIHSEEINAVLPDDLKELAFKCLVSEWIEAPAPLKQYLCNTSGFHRIPYGVLDESKLEHITRYLEEHRWEVFLTNDTRFQLKRSEYSRNSIQTQSAMRVTHLWHNKCYLESRIPKVKKDDGLTELVQNMKAEIDARNEALQRKRRETQKERDQIRQAGLEWKSKKQVQTKWRVDVDTHKRALHDLKNETFDIETAEKEYEKAEKSIIGKTKIMLENCVEGQDFSKKRKKLTSVVITRPSEKLLYGQGGCTVQQIQGPGGPRGFNGVQEVQEDGGCPLEQQPKGENDFDYDSNTPGQPLL</sequence>
<protein>
    <submittedName>
        <fullName evidence="5">SMC hinge domain-containing protein</fullName>
    </submittedName>
</protein>
<feature type="region of interest" description="Disordered" evidence="3">
    <location>
        <begin position="449"/>
        <end position="492"/>
    </location>
</feature>
<dbReference type="STRING" id="1561998.A0A1I7U8P6"/>
<dbReference type="AlphaFoldDB" id="A0A1I7U8P6"/>
<evidence type="ECO:0000313" key="4">
    <source>
        <dbReference type="Proteomes" id="UP000095282"/>
    </source>
</evidence>
<dbReference type="PANTHER" id="PTHR45916">
    <property type="entry name" value="STRUCTURAL MAINTENANCE OF CHROMOSOMES PROTEIN 5"/>
    <property type="match status" value="1"/>
</dbReference>
<dbReference type="WBParaSite" id="Csp11.Scaffold629.g15987.t1">
    <property type="protein sequence ID" value="Csp11.Scaffold629.g15987.t1"/>
    <property type="gene ID" value="Csp11.Scaffold629.g15987"/>
</dbReference>
<evidence type="ECO:0000313" key="5">
    <source>
        <dbReference type="WBParaSite" id="Csp11.Scaffold629.g15987.t1"/>
    </source>
</evidence>
<proteinExistence type="predicted"/>
<organism evidence="4 5">
    <name type="scientific">Caenorhabditis tropicalis</name>
    <dbReference type="NCBI Taxonomy" id="1561998"/>
    <lineage>
        <taxon>Eukaryota</taxon>
        <taxon>Metazoa</taxon>
        <taxon>Ecdysozoa</taxon>
        <taxon>Nematoda</taxon>
        <taxon>Chromadorea</taxon>
        <taxon>Rhabditida</taxon>
        <taxon>Rhabditina</taxon>
        <taxon>Rhabditomorpha</taxon>
        <taxon>Rhabditoidea</taxon>
        <taxon>Rhabditidae</taxon>
        <taxon>Peloderinae</taxon>
        <taxon>Caenorhabditis</taxon>
    </lineage>
</organism>
<dbReference type="GO" id="GO:0030915">
    <property type="term" value="C:Smc5-Smc6 complex"/>
    <property type="evidence" value="ECO:0007669"/>
    <property type="project" value="TreeGrafter"/>
</dbReference>
<keyword evidence="1 2" id="KW-0175">Coiled coil</keyword>
<feature type="compositionally biased region" description="Polar residues" evidence="3">
    <location>
        <begin position="483"/>
        <end position="492"/>
    </location>
</feature>
<dbReference type="Proteomes" id="UP000095282">
    <property type="component" value="Unplaced"/>
</dbReference>
<dbReference type="GO" id="GO:0000724">
    <property type="term" value="P:double-strand break repair via homologous recombination"/>
    <property type="evidence" value="ECO:0007669"/>
    <property type="project" value="TreeGrafter"/>
</dbReference>
<dbReference type="PANTHER" id="PTHR45916:SF1">
    <property type="entry name" value="STRUCTURAL MAINTENANCE OF CHROMOSOMES PROTEIN 5"/>
    <property type="match status" value="1"/>
</dbReference>
<dbReference type="GO" id="GO:0003697">
    <property type="term" value="F:single-stranded DNA binding"/>
    <property type="evidence" value="ECO:0007669"/>
    <property type="project" value="TreeGrafter"/>
</dbReference>
<reference evidence="5" key="1">
    <citation type="submission" date="2016-11" db="UniProtKB">
        <authorList>
            <consortium name="WormBaseParasite"/>
        </authorList>
    </citation>
    <scope>IDENTIFICATION</scope>
</reference>
<keyword evidence="4" id="KW-1185">Reference proteome</keyword>
<dbReference type="eggNOG" id="KOG0979">
    <property type="taxonomic scope" value="Eukaryota"/>
</dbReference>
<evidence type="ECO:0000256" key="3">
    <source>
        <dbReference type="SAM" id="MobiDB-lite"/>
    </source>
</evidence>
<name>A0A1I7U8P6_9PELO</name>
<evidence type="ECO:0000256" key="1">
    <source>
        <dbReference type="ARBA" id="ARBA00023054"/>
    </source>
</evidence>